<name>A0ABS7Z3M2_9SPHI</name>
<evidence type="ECO:0000313" key="2">
    <source>
        <dbReference type="Proteomes" id="UP001165302"/>
    </source>
</evidence>
<dbReference type="Proteomes" id="UP001165302">
    <property type="component" value="Unassembled WGS sequence"/>
</dbReference>
<organism evidence="1 2">
    <name type="scientific">Sphingobacterium bovistauri</name>
    <dbReference type="NCBI Taxonomy" id="2781959"/>
    <lineage>
        <taxon>Bacteria</taxon>
        <taxon>Pseudomonadati</taxon>
        <taxon>Bacteroidota</taxon>
        <taxon>Sphingobacteriia</taxon>
        <taxon>Sphingobacteriales</taxon>
        <taxon>Sphingobacteriaceae</taxon>
        <taxon>Sphingobacterium</taxon>
    </lineage>
</organism>
<evidence type="ECO:0000313" key="1">
    <source>
        <dbReference type="EMBL" id="MCA5004187.1"/>
    </source>
</evidence>
<sequence>MKRFAIIIAVLMVTTLVLTWTLYTLRKNDIKDQYVSSSSTRILSIAVDDLLLDNISNLYPWRDDKSKGKKQRDSWLKKLIFDAGIKIPARIYSFSTDAHQNQFFGILAVKNYDDCFSFFATEYPDGINFIDKEKGIVNVVVNKHINVLFNYSHIIYNIALGDNLDLENLQSMLLQPDTWTQISALNGFENTLSTKHITYMQKDGRLTLEGTVSSDKTEINGKWLLSQNLDDNLLVREMDSLEQTLTFWNLIPLNEIPLLSKLMNKFTGLAPEQLNSNYFDLQIYRDPTSQQDSSISYVYDDDFNATEETKILEVAVPSIVHTWSYDEILEKSLPNKMFYRFNKKRIGPYLLNTTLETFPHQATRKATKHPLYLSVNFETWPEMWSIPILDRLKAKKVKATVSTTLHNKNEIHLNGQISY</sequence>
<keyword evidence="2" id="KW-1185">Reference proteome</keyword>
<accession>A0ABS7Z3M2</accession>
<comment type="caution">
    <text evidence="1">The sequence shown here is derived from an EMBL/GenBank/DDBJ whole genome shotgun (WGS) entry which is preliminary data.</text>
</comment>
<protein>
    <submittedName>
        <fullName evidence="1">Uncharacterized protein</fullName>
    </submittedName>
</protein>
<dbReference type="EMBL" id="JADEYP010000004">
    <property type="protein sequence ID" value="MCA5004187.1"/>
    <property type="molecule type" value="Genomic_DNA"/>
</dbReference>
<proteinExistence type="predicted"/>
<gene>
    <name evidence="1" type="ORF">IPZ78_03340</name>
</gene>
<dbReference type="RefSeq" id="WP_225551522.1">
    <property type="nucleotide sequence ID" value="NZ_JADEYP010000004.1"/>
</dbReference>
<reference evidence="1" key="1">
    <citation type="submission" date="2020-10" db="EMBL/GenBank/DDBJ databases">
        <authorList>
            <person name="Lu T."/>
            <person name="Wang Q."/>
            <person name="Han X."/>
        </authorList>
    </citation>
    <scope>NUCLEOTIDE SEQUENCE</scope>
    <source>
        <strain evidence="1">WQ 366</strain>
    </source>
</reference>